<feature type="compositionally biased region" description="Low complexity" evidence="1">
    <location>
        <begin position="17"/>
        <end position="48"/>
    </location>
</feature>
<gene>
    <name evidence="2" type="ORF">AYI69_g4956</name>
</gene>
<comment type="caution">
    <text evidence="2">The sequence shown here is derived from an EMBL/GenBank/DDBJ whole genome shotgun (WGS) entry which is preliminary data.</text>
</comment>
<accession>A0A1R1Y9H5</accession>
<name>A0A1R1Y9H5_9FUNG</name>
<dbReference type="Proteomes" id="UP000187429">
    <property type="component" value="Unassembled WGS sequence"/>
</dbReference>
<organism evidence="2 3">
    <name type="scientific">Smittium culicis</name>
    <dbReference type="NCBI Taxonomy" id="133412"/>
    <lineage>
        <taxon>Eukaryota</taxon>
        <taxon>Fungi</taxon>
        <taxon>Fungi incertae sedis</taxon>
        <taxon>Zoopagomycota</taxon>
        <taxon>Kickxellomycotina</taxon>
        <taxon>Harpellomycetes</taxon>
        <taxon>Harpellales</taxon>
        <taxon>Legeriomycetaceae</taxon>
        <taxon>Smittium</taxon>
    </lineage>
</organism>
<protein>
    <submittedName>
        <fullName evidence="2">Uncharacterized protein</fullName>
    </submittedName>
</protein>
<evidence type="ECO:0000313" key="3">
    <source>
        <dbReference type="Proteomes" id="UP000187429"/>
    </source>
</evidence>
<dbReference type="EMBL" id="LSSM01002013">
    <property type="protein sequence ID" value="OMJ23498.1"/>
    <property type="molecule type" value="Genomic_DNA"/>
</dbReference>
<dbReference type="AlphaFoldDB" id="A0A1R1Y9H5"/>
<feature type="compositionally biased region" description="Pro residues" evidence="1">
    <location>
        <begin position="120"/>
        <end position="135"/>
    </location>
</feature>
<evidence type="ECO:0000256" key="1">
    <source>
        <dbReference type="SAM" id="MobiDB-lite"/>
    </source>
</evidence>
<proteinExistence type="predicted"/>
<keyword evidence="3" id="KW-1185">Reference proteome</keyword>
<evidence type="ECO:0000313" key="2">
    <source>
        <dbReference type="EMBL" id="OMJ23498.1"/>
    </source>
</evidence>
<sequence length="267" mass="29909">MANTRKPNSELRRSRRLNNSSASSASANPDTSATQSRQRTRSTRMSTRVYGYQRAAPARNSTVFLPFSYGQGDQVSVPVHHYLEVAIDPPIIEIVESDTNEETTNPPSYAELFPNLSTYPRPPTQPSPPTQPNPPKQQDRRNHLIASSSRVPAEFTVTTLVQSSSRSTGSVNDGKERATDFQPMAIYSSPLNSGFRKQKIRQNSNAEDYNNSKKARFDPVNKSNEFYNTHLVVASSCAFYTPYEYSKKIKAIELLTGTRVDPNYSFD</sequence>
<dbReference type="OrthoDB" id="10435396at2759"/>
<feature type="region of interest" description="Disordered" evidence="1">
    <location>
        <begin position="1"/>
        <end position="53"/>
    </location>
</feature>
<reference evidence="3" key="1">
    <citation type="submission" date="2017-01" db="EMBL/GenBank/DDBJ databases">
        <authorList>
            <person name="Wang Y."/>
            <person name="White M."/>
            <person name="Kvist S."/>
            <person name="Moncalvo J.-M."/>
        </authorList>
    </citation>
    <scope>NUCLEOTIDE SEQUENCE [LARGE SCALE GENOMIC DNA]</scope>
    <source>
        <strain evidence="3">ID-206-W2</strain>
    </source>
</reference>
<feature type="region of interest" description="Disordered" evidence="1">
    <location>
        <begin position="99"/>
        <end position="141"/>
    </location>
</feature>